<evidence type="ECO:0000256" key="2">
    <source>
        <dbReference type="ARBA" id="ARBA00001946"/>
    </source>
</evidence>
<reference evidence="19" key="1">
    <citation type="submission" date="2017-09" db="EMBL/GenBank/DDBJ databases">
        <title>Depth-based differentiation of microbial function through sediment-hosted aquifers and enrichment of novel symbionts in the deep terrestrial subsurface.</title>
        <authorList>
            <person name="Probst A.J."/>
            <person name="Ladd B."/>
            <person name="Jarett J.K."/>
            <person name="Geller-Mcgrath D.E."/>
            <person name="Sieber C.M.K."/>
            <person name="Emerson J.B."/>
            <person name="Anantharaman K."/>
            <person name="Thomas B.C."/>
            <person name="Malmstrom R."/>
            <person name="Stieglmeier M."/>
            <person name="Klingl A."/>
            <person name="Woyke T."/>
            <person name="Ryan C.M."/>
            <person name="Banfield J.F."/>
        </authorList>
    </citation>
    <scope>NUCLEOTIDE SEQUENCE [LARGE SCALE GENOMIC DNA]</scope>
</reference>
<dbReference type="Pfam" id="PF01351">
    <property type="entry name" value="RNase_HII"/>
    <property type="match status" value="1"/>
</dbReference>
<evidence type="ECO:0000256" key="9">
    <source>
        <dbReference type="ARBA" id="ARBA00022722"/>
    </source>
</evidence>
<evidence type="ECO:0000256" key="7">
    <source>
        <dbReference type="ARBA" id="ARBA00019179"/>
    </source>
</evidence>
<evidence type="ECO:0000256" key="1">
    <source>
        <dbReference type="ARBA" id="ARBA00000077"/>
    </source>
</evidence>
<dbReference type="GO" id="GO:0030145">
    <property type="term" value="F:manganese ion binding"/>
    <property type="evidence" value="ECO:0007669"/>
    <property type="project" value="UniProtKB-UniRule"/>
</dbReference>
<gene>
    <name evidence="14" type="primary">rnhB</name>
    <name evidence="18" type="ORF">COY73_02450</name>
</gene>
<evidence type="ECO:0000256" key="16">
    <source>
        <dbReference type="RuleBase" id="RU003515"/>
    </source>
</evidence>
<dbReference type="PANTHER" id="PTHR10954">
    <property type="entry name" value="RIBONUCLEASE H2 SUBUNIT A"/>
    <property type="match status" value="1"/>
</dbReference>
<comment type="function">
    <text evidence="3 14 16">Endonuclease that specifically degrades the RNA of RNA-DNA hybrids.</text>
</comment>
<dbReference type="NCBIfam" id="NF000595">
    <property type="entry name" value="PRK00015.1-3"/>
    <property type="match status" value="1"/>
</dbReference>
<feature type="domain" description="RNase H type-2" evidence="17">
    <location>
        <begin position="40"/>
        <end position="242"/>
    </location>
</feature>
<dbReference type="PANTHER" id="PTHR10954:SF18">
    <property type="entry name" value="RIBONUCLEASE HII"/>
    <property type="match status" value="1"/>
</dbReference>
<dbReference type="FunFam" id="3.30.420.10:FF:000006">
    <property type="entry name" value="Ribonuclease HII"/>
    <property type="match status" value="1"/>
</dbReference>
<proteinExistence type="inferred from homology"/>
<dbReference type="InterPro" id="IPR024567">
    <property type="entry name" value="RNase_HII/HIII_dom"/>
</dbReference>
<evidence type="ECO:0000256" key="12">
    <source>
        <dbReference type="ARBA" id="ARBA00022801"/>
    </source>
</evidence>
<evidence type="ECO:0000313" key="18">
    <source>
        <dbReference type="EMBL" id="PIY88923.1"/>
    </source>
</evidence>
<keyword evidence="13 14" id="KW-0464">Manganese</keyword>
<dbReference type="EC" id="3.1.26.4" evidence="6 14"/>
<dbReference type="GO" id="GO:0005737">
    <property type="term" value="C:cytoplasm"/>
    <property type="evidence" value="ECO:0007669"/>
    <property type="project" value="UniProtKB-SubCell"/>
</dbReference>
<dbReference type="SUPFAM" id="SSF53098">
    <property type="entry name" value="Ribonuclease H-like"/>
    <property type="match status" value="1"/>
</dbReference>
<dbReference type="InterPro" id="IPR036397">
    <property type="entry name" value="RNaseH_sf"/>
</dbReference>
<evidence type="ECO:0000256" key="5">
    <source>
        <dbReference type="ARBA" id="ARBA00007383"/>
    </source>
</evidence>
<evidence type="ECO:0000256" key="3">
    <source>
        <dbReference type="ARBA" id="ARBA00004065"/>
    </source>
</evidence>
<keyword evidence="8 14" id="KW-0963">Cytoplasm</keyword>
<evidence type="ECO:0000256" key="8">
    <source>
        <dbReference type="ARBA" id="ARBA00022490"/>
    </source>
</evidence>
<feature type="binding site" evidence="14 15">
    <location>
        <position position="151"/>
    </location>
    <ligand>
        <name>a divalent metal cation</name>
        <dbReference type="ChEBI" id="CHEBI:60240"/>
    </ligand>
</feature>
<dbReference type="GO" id="GO:0043137">
    <property type="term" value="P:DNA replication, removal of RNA primer"/>
    <property type="evidence" value="ECO:0007669"/>
    <property type="project" value="TreeGrafter"/>
</dbReference>
<dbReference type="Proteomes" id="UP000230767">
    <property type="component" value="Unassembled WGS sequence"/>
</dbReference>
<dbReference type="InterPro" id="IPR022898">
    <property type="entry name" value="RNase_HII"/>
</dbReference>
<evidence type="ECO:0000256" key="6">
    <source>
        <dbReference type="ARBA" id="ARBA00012180"/>
    </source>
</evidence>
<keyword evidence="10 14" id="KW-0479">Metal-binding</keyword>
<feature type="binding site" evidence="14 15">
    <location>
        <position position="46"/>
    </location>
    <ligand>
        <name>a divalent metal cation</name>
        <dbReference type="ChEBI" id="CHEBI:60240"/>
    </ligand>
</feature>
<dbReference type="PROSITE" id="PS51975">
    <property type="entry name" value="RNASE_H_2"/>
    <property type="match status" value="1"/>
</dbReference>
<comment type="cofactor">
    <cofactor evidence="14 15">
        <name>Mn(2+)</name>
        <dbReference type="ChEBI" id="CHEBI:29035"/>
    </cofactor>
    <cofactor evidence="14 15">
        <name>Mg(2+)</name>
        <dbReference type="ChEBI" id="CHEBI:18420"/>
    </cofactor>
    <text evidence="14 15">Manganese or magnesium. Binds 1 divalent metal ion per monomer in the absence of substrate. May bind a second metal ion after substrate binding.</text>
</comment>
<evidence type="ECO:0000256" key="14">
    <source>
        <dbReference type="HAMAP-Rule" id="MF_00052"/>
    </source>
</evidence>
<dbReference type="GO" id="GO:0032299">
    <property type="term" value="C:ribonuclease H2 complex"/>
    <property type="evidence" value="ECO:0007669"/>
    <property type="project" value="TreeGrafter"/>
</dbReference>
<dbReference type="GO" id="GO:0006298">
    <property type="term" value="P:mismatch repair"/>
    <property type="evidence" value="ECO:0007669"/>
    <property type="project" value="TreeGrafter"/>
</dbReference>
<organism evidence="18 19">
    <name type="scientific">Candidatus Nealsonbacteria bacterium CG_4_10_14_0_8_um_filter_37_14</name>
    <dbReference type="NCBI Taxonomy" id="1974684"/>
    <lineage>
        <taxon>Bacteria</taxon>
        <taxon>Candidatus Nealsoniibacteriota</taxon>
    </lineage>
</organism>
<sequence length="243" mass="27612">MQSVKTNHTQKESVFSRKTISNGVRPNFNEEKKLWKRGYKYVVGLDEAGRGCLAAPVVAAAVIVRSKLKSQRSKSQFKSQIFKEVKDSKQLSSKKREELCKLVTKNPLIEWGIGKVSEKVIDKINILEATKLAMKKAIEKLKKKPDFLIIDGNFKIDLPILQKSIIKGDEKVFSCAAASILAKVTRDRIMQRYHKKYPKYGFAQHKGYGTKLHLKMLKKHGPCKIHRKSFKPVKISSKIASNS</sequence>
<comment type="subcellular location">
    <subcellularLocation>
        <location evidence="4 14">Cytoplasm</location>
    </subcellularLocation>
</comment>
<comment type="cofactor">
    <cofactor evidence="2">
        <name>Mg(2+)</name>
        <dbReference type="ChEBI" id="CHEBI:18420"/>
    </cofactor>
</comment>
<dbReference type="NCBIfam" id="NF000594">
    <property type="entry name" value="PRK00015.1-1"/>
    <property type="match status" value="1"/>
</dbReference>
<evidence type="ECO:0000256" key="11">
    <source>
        <dbReference type="ARBA" id="ARBA00022759"/>
    </source>
</evidence>
<dbReference type="GO" id="GO:0004523">
    <property type="term" value="F:RNA-DNA hybrid ribonuclease activity"/>
    <property type="evidence" value="ECO:0007669"/>
    <property type="project" value="UniProtKB-UniRule"/>
</dbReference>
<dbReference type="InterPro" id="IPR001352">
    <property type="entry name" value="RNase_HII/HIII"/>
</dbReference>
<comment type="catalytic activity">
    <reaction evidence="1 14 15 16">
        <text>Endonucleolytic cleavage to 5'-phosphomonoester.</text>
        <dbReference type="EC" id="3.1.26.4"/>
    </reaction>
</comment>
<evidence type="ECO:0000256" key="15">
    <source>
        <dbReference type="PROSITE-ProRule" id="PRU01319"/>
    </source>
</evidence>
<dbReference type="EMBL" id="PFLW01000061">
    <property type="protein sequence ID" value="PIY88923.1"/>
    <property type="molecule type" value="Genomic_DNA"/>
</dbReference>
<dbReference type="CDD" id="cd07182">
    <property type="entry name" value="RNase_HII_bacteria_HII_like"/>
    <property type="match status" value="1"/>
</dbReference>
<keyword evidence="9 14" id="KW-0540">Nuclease</keyword>
<dbReference type="Gene3D" id="3.30.420.10">
    <property type="entry name" value="Ribonuclease H-like superfamily/Ribonuclease H"/>
    <property type="match status" value="1"/>
</dbReference>
<evidence type="ECO:0000259" key="17">
    <source>
        <dbReference type="PROSITE" id="PS51975"/>
    </source>
</evidence>
<dbReference type="InterPro" id="IPR012337">
    <property type="entry name" value="RNaseH-like_sf"/>
</dbReference>
<accession>A0A2M7R6I0</accession>
<comment type="similarity">
    <text evidence="5 14 16">Belongs to the RNase HII family.</text>
</comment>
<comment type="caution">
    <text evidence="18">The sequence shown here is derived from an EMBL/GenBank/DDBJ whole genome shotgun (WGS) entry which is preliminary data.</text>
</comment>
<dbReference type="HAMAP" id="MF_00052_B">
    <property type="entry name" value="RNase_HII_B"/>
    <property type="match status" value="1"/>
</dbReference>
<evidence type="ECO:0000313" key="19">
    <source>
        <dbReference type="Proteomes" id="UP000230767"/>
    </source>
</evidence>
<dbReference type="AlphaFoldDB" id="A0A2M7R6I0"/>
<name>A0A2M7R6I0_9BACT</name>
<keyword evidence="11 14" id="KW-0255">Endonuclease</keyword>
<keyword evidence="12 14" id="KW-0378">Hydrolase</keyword>
<dbReference type="GO" id="GO:0003723">
    <property type="term" value="F:RNA binding"/>
    <property type="evidence" value="ECO:0007669"/>
    <property type="project" value="UniProtKB-UniRule"/>
</dbReference>
<feature type="binding site" evidence="14 15">
    <location>
        <position position="47"/>
    </location>
    <ligand>
        <name>a divalent metal cation</name>
        <dbReference type="ChEBI" id="CHEBI:60240"/>
    </ligand>
</feature>
<evidence type="ECO:0000256" key="13">
    <source>
        <dbReference type="ARBA" id="ARBA00023211"/>
    </source>
</evidence>
<protein>
    <recommendedName>
        <fullName evidence="7 14">Ribonuclease HII</fullName>
        <shortName evidence="14">RNase HII</shortName>
        <ecNumber evidence="6 14">3.1.26.4</ecNumber>
    </recommendedName>
</protein>
<evidence type="ECO:0000256" key="10">
    <source>
        <dbReference type="ARBA" id="ARBA00022723"/>
    </source>
</evidence>
<evidence type="ECO:0000256" key="4">
    <source>
        <dbReference type="ARBA" id="ARBA00004496"/>
    </source>
</evidence>